<dbReference type="EMBL" id="BLAY01000050">
    <property type="protein sequence ID" value="GET38716.1"/>
    <property type="molecule type" value="Genomic_DNA"/>
</dbReference>
<evidence type="ECO:0000256" key="1">
    <source>
        <dbReference type="SAM" id="SignalP"/>
    </source>
</evidence>
<evidence type="ECO:0000313" key="3">
    <source>
        <dbReference type="Proteomes" id="UP001050975"/>
    </source>
</evidence>
<keyword evidence="1" id="KW-0732">Signal</keyword>
<dbReference type="Proteomes" id="UP001050975">
    <property type="component" value="Unassembled WGS sequence"/>
</dbReference>
<reference evidence="2" key="1">
    <citation type="submission" date="2019-10" db="EMBL/GenBank/DDBJ databases">
        <title>Draft genome sequece of Microseira wollei NIES-4236.</title>
        <authorList>
            <person name="Yamaguchi H."/>
            <person name="Suzuki S."/>
            <person name="Kawachi M."/>
        </authorList>
    </citation>
    <scope>NUCLEOTIDE SEQUENCE</scope>
    <source>
        <strain evidence="2">NIES-4236</strain>
    </source>
</reference>
<feature type="signal peptide" evidence="1">
    <location>
        <begin position="1"/>
        <end position="32"/>
    </location>
</feature>
<protein>
    <recommendedName>
        <fullName evidence="4">PEP-CTERM protein-sorting domain-containing protein</fullName>
    </recommendedName>
</protein>
<feature type="chain" id="PRO_5043382879" description="PEP-CTERM protein-sorting domain-containing protein" evidence="1">
    <location>
        <begin position="33"/>
        <end position="302"/>
    </location>
</feature>
<organism evidence="2 3">
    <name type="scientific">Microseira wollei NIES-4236</name>
    <dbReference type="NCBI Taxonomy" id="2530354"/>
    <lineage>
        <taxon>Bacteria</taxon>
        <taxon>Bacillati</taxon>
        <taxon>Cyanobacteriota</taxon>
        <taxon>Cyanophyceae</taxon>
        <taxon>Oscillatoriophycideae</taxon>
        <taxon>Aerosakkonematales</taxon>
        <taxon>Aerosakkonemataceae</taxon>
        <taxon>Microseira</taxon>
    </lineage>
</organism>
<keyword evidence="3" id="KW-1185">Reference proteome</keyword>
<dbReference type="NCBIfam" id="NF041930">
    <property type="entry name" value="Xrt_dep_XDD3"/>
    <property type="match status" value="1"/>
</dbReference>
<accession>A0AAV3XBG3</accession>
<dbReference type="RefSeq" id="WP_226582846.1">
    <property type="nucleotide sequence ID" value="NZ_BLAY01000050.1"/>
</dbReference>
<comment type="caution">
    <text evidence="2">The sequence shown here is derived from an EMBL/GenBank/DDBJ whole genome shotgun (WGS) entry which is preliminary data.</text>
</comment>
<evidence type="ECO:0008006" key="4">
    <source>
        <dbReference type="Google" id="ProtNLM"/>
    </source>
</evidence>
<gene>
    <name evidence="2" type="ORF">MiSe_34750</name>
</gene>
<name>A0AAV3XBG3_9CYAN</name>
<dbReference type="AlphaFoldDB" id="A0AAV3XBG3"/>
<evidence type="ECO:0000313" key="2">
    <source>
        <dbReference type="EMBL" id="GET38716.1"/>
    </source>
</evidence>
<sequence>MLKAIRSGKVLNLLKSVAVAAGIICITGSANAASLTRGTTFNTFLECFNDGVGLVIGENSTINGWQYAFDSNSDGVNGMWGIGAAAGQRNPYDIFGMAVKETADSIIVVLKGNMPLTGSPEASVASGQIGWGDLFFNLSGQDFASAMNSGDLFGIRFSDVNASGVSRLGVYGGVQAKTVTDIKNGYTIAAGGILGYENSVTRLGGTVGYGDLSRSYLGTKDGKFNLNAIASGNFLTDITFLAKGDVTPQLLATGYDTKNLAGAHTIAFKFNKSALSGATSIPEPASIISLAAIGLAIACCKQ</sequence>
<proteinExistence type="predicted"/>